<reference evidence="2" key="2">
    <citation type="submission" date="2019-07" db="EMBL/GenBank/DDBJ databases">
        <authorList>
            <person name="Yang Y."/>
            <person name="Bocs S."/>
            <person name="Baudouin L."/>
        </authorList>
    </citation>
    <scope>NUCLEOTIDE SEQUENCE</scope>
    <source>
        <tissue evidence="2">Spear leaf of Hainan Tall coconut</tissue>
    </source>
</reference>
<dbReference type="AlphaFoldDB" id="A0A8K0IKV7"/>
<dbReference type="GO" id="GO:0015996">
    <property type="term" value="P:chlorophyll catabolic process"/>
    <property type="evidence" value="ECO:0007669"/>
    <property type="project" value="UniProtKB-UniPathway"/>
</dbReference>
<keyword evidence="1" id="KW-0812">Transmembrane</keyword>
<organism evidence="2 3">
    <name type="scientific">Cocos nucifera</name>
    <name type="common">Coconut palm</name>
    <dbReference type="NCBI Taxonomy" id="13894"/>
    <lineage>
        <taxon>Eukaryota</taxon>
        <taxon>Viridiplantae</taxon>
        <taxon>Streptophyta</taxon>
        <taxon>Embryophyta</taxon>
        <taxon>Tracheophyta</taxon>
        <taxon>Spermatophyta</taxon>
        <taxon>Magnoliopsida</taxon>
        <taxon>Liliopsida</taxon>
        <taxon>Arecaceae</taxon>
        <taxon>Arecoideae</taxon>
        <taxon>Cocoseae</taxon>
        <taxon>Attaleinae</taxon>
        <taxon>Cocos</taxon>
    </lineage>
</organism>
<protein>
    <submittedName>
        <fullName evidence="2">Chlorophyllase-1</fullName>
    </submittedName>
</protein>
<dbReference type="GO" id="GO:0047746">
    <property type="term" value="F:chlorophyllase activity"/>
    <property type="evidence" value="ECO:0007669"/>
    <property type="project" value="TreeGrafter"/>
</dbReference>
<dbReference type="OrthoDB" id="2093222at2759"/>
<dbReference type="PANTHER" id="PTHR33428">
    <property type="entry name" value="CHLOROPHYLLASE-2, CHLOROPLASTIC"/>
    <property type="match status" value="1"/>
</dbReference>
<keyword evidence="3" id="KW-1185">Reference proteome</keyword>
<dbReference type="PANTHER" id="PTHR33428:SF10">
    <property type="entry name" value="CHLOROPHYLLASE-1"/>
    <property type="match status" value="1"/>
</dbReference>
<dbReference type="EMBL" id="CM017880">
    <property type="protein sequence ID" value="KAG1361311.1"/>
    <property type="molecule type" value="Genomic_DNA"/>
</dbReference>
<dbReference type="UniPathway" id="UPA00674"/>
<evidence type="ECO:0000256" key="1">
    <source>
        <dbReference type="SAM" id="Phobius"/>
    </source>
</evidence>
<gene>
    <name evidence="2" type="ORF">COCNU_09G007740</name>
</gene>
<evidence type="ECO:0000313" key="3">
    <source>
        <dbReference type="Proteomes" id="UP000797356"/>
    </source>
</evidence>
<name>A0A8K0IKV7_COCNU</name>
<sequence>MASVIINRPSATSASVFDYGTLGAGKKLVKQGDESRPPTDVLVVYPTVAGTYTVVLFLHGYFMRNTYYEQLLRHVASHGFILVAPQCNAMSPSSNEDIASAAAVTNWLSVGLQFVLSSTGVKPNLDKLALAGHSKGGHAAFSLALPGHAKTELKFSLLMGIDPVAGRSKSNQISPEILTYEPCSFKLEIPVLVIGTGLGSKKKNIIFPPCAAEGVNHVEFYNECKPPSYHFVVTDYGHLDMLDDTAPEFTKCLCKNGTNCREIMRRTTGGIMTAFLEAYLLGQKGDLNAIVADPETAPTSISVHYKLP</sequence>
<evidence type="ECO:0000313" key="2">
    <source>
        <dbReference type="EMBL" id="KAG1361311.1"/>
    </source>
</evidence>
<proteinExistence type="predicted"/>
<accession>A0A8K0IKV7</accession>
<comment type="caution">
    <text evidence="2">The sequence shown here is derived from an EMBL/GenBank/DDBJ whole genome shotgun (WGS) entry which is preliminary data.</text>
</comment>
<keyword evidence="1" id="KW-0472">Membrane</keyword>
<feature type="transmembrane region" description="Helical" evidence="1">
    <location>
        <begin position="43"/>
        <end position="63"/>
    </location>
</feature>
<dbReference type="Pfam" id="PF07224">
    <property type="entry name" value="Chlorophyllase"/>
    <property type="match status" value="1"/>
</dbReference>
<dbReference type="InterPro" id="IPR029058">
    <property type="entry name" value="AB_hydrolase_fold"/>
</dbReference>
<dbReference type="Gene3D" id="3.40.50.1820">
    <property type="entry name" value="alpha/beta hydrolase"/>
    <property type="match status" value="1"/>
</dbReference>
<keyword evidence="1" id="KW-1133">Transmembrane helix</keyword>
<dbReference type="Proteomes" id="UP000797356">
    <property type="component" value="Chromosome 9"/>
</dbReference>
<reference evidence="2" key="1">
    <citation type="journal article" date="2017" name="Gigascience">
        <title>The genome draft of coconut (Cocos nucifera).</title>
        <authorList>
            <person name="Xiao Y."/>
            <person name="Xu P."/>
            <person name="Fan H."/>
            <person name="Baudouin L."/>
            <person name="Xia W."/>
            <person name="Bocs S."/>
            <person name="Xu J."/>
            <person name="Li Q."/>
            <person name="Guo A."/>
            <person name="Zhou L."/>
            <person name="Li J."/>
            <person name="Wu Y."/>
            <person name="Ma Z."/>
            <person name="Armero A."/>
            <person name="Issali A.E."/>
            <person name="Liu N."/>
            <person name="Peng M."/>
            <person name="Yang Y."/>
        </authorList>
    </citation>
    <scope>NUCLEOTIDE SEQUENCE</scope>
    <source>
        <tissue evidence="2">Spear leaf of Hainan Tall coconut</tissue>
    </source>
</reference>
<dbReference type="InterPro" id="IPR017395">
    <property type="entry name" value="Chlorophyllase-like"/>
</dbReference>
<dbReference type="SUPFAM" id="SSF53474">
    <property type="entry name" value="alpha/beta-Hydrolases"/>
    <property type="match status" value="1"/>
</dbReference>